<dbReference type="HAMAP" id="MF_00821">
    <property type="entry name" value="SecB"/>
    <property type="match status" value="1"/>
</dbReference>
<keyword evidence="4 5" id="KW-0811">Translocation</keyword>
<dbReference type="AlphaFoldDB" id="A0A2U8I429"/>
<evidence type="ECO:0000256" key="3">
    <source>
        <dbReference type="ARBA" id="ARBA00022927"/>
    </source>
</evidence>
<keyword evidence="7" id="KW-1185">Reference proteome</keyword>
<evidence type="ECO:0000256" key="5">
    <source>
        <dbReference type="HAMAP-Rule" id="MF_00821"/>
    </source>
</evidence>
<keyword evidence="3 5" id="KW-0653">Protein transport</keyword>
<evidence type="ECO:0000313" key="7">
    <source>
        <dbReference type="Proteomes" id="UP000261875"/>
    </source>
</evidence>
<evidence type="ECO:0000313" key="6">
    <source>
        <dbReference type="EMBL" id="AWK13878.1"/>
    </source>
</evidence>
<dbReference type="PANTHER" id="PTHR36918">
    <property type="match status" value="1"/>
</dbReference>
<keyword evidence="2 5" id="KW-0813">Transport</keyword>
<protein>
    <recommendedName>
        <fullName evidence="5">Protein-export protein SecB</fullName>
    </recommendedName>
</protein>
<dbReference type="GO" id="GO:0051082">
    <property type="term" value="F:unfolded protein binding"/>
    <property type="evidence" value="ECO:0007669"/>
    <property type="project" value="InterPro"/>
</dbReference>
<dbReference type="Gene3D" id="3.10.420.10">
    <property type="entry name" value="SecB-like"/>
    <property type="match status" value="1"/>
</dbReference>
<comment type="similarity">
    <text evidence="1 5">Belongs to the SecB family.</text>
</comment>
<dbReference type="GO" id="GO:0051262">
    <property type="term" value="P:protein tetramerization"/>
    <property type="evidence" value="ECO:0007669"/>
    <property type="project" value="InterPro"/>
</dbReference>
<dbReference type="SUPFAM" id="SSF54611">
    <property type="entry name" value="SecB-like"/>
    <property type="match status" value="1"/>
</dbReference>
<comment type="subunit">
    <text evidence="5">Homotetramer, a dimer of dimers. One homotetramer interacts with 1 SecA dimer.</text>
</comment>
<dbReference type="GO" id="GO:0005737">
    <property type="term" value="C:cytoplasm"/>
    <property type="evidence" value="ECO:0007669"/>
    <property type="project" value="UniProtKB-SubCell"/>
</dbReference>
<dbReference type="Pfam" id="PF02556">
    <property type="entry name" value="SecB"/>
    <property type="match status" value="1"/>
</dbReference>
<name>A0A2U8I429_9GAMM</name>
<evidence type="ECO:0000256" key="4">
    <source>
        <dbReference type="ARBA" id="ARBA00023010"/>
    </source>
</evidence>
<comment type="subcellular location">
    <subcellularLocation>
        <location evidence="5">Cytoplasm</location>
    </subcellularLocation>
</comment>
<accession>A0A2U8I429</accession>
<dbReference type="RefSeq" id="WP_119797272.1">
    <property type="nucleotide sequence ID" value="NZ_CP021659.1"/>
</dbReference>
<evidence type="ECO:0000256" key="2">
    <source>
        <dbReference type="ARBA" id="ARBA00022448"/>
    </source>
</evidence>
<dbReference type="InterPro" id="IPR003708">
    <property type="entry name" value="SecB"/>
</dbReference>
<dbReference type="InterPro" id="IPR035958">
    <property type="entry name" value="SecB-like_sf"/>
</dbReference>
<keyword evidence="5" id="KW-0963">Cytoplasm</keyword>
<keyword evidence="5" id="KW-0143">Chaperone</keyword>
<dbReference type="GO" id="GO:0006457">
    <property type="term" value="P:protein folding"/>
    <property type="evidence" value="ECO:0007669"/>
    <property type="project" value="UniProtKB-UniRule"/>
</dbReference>
<dbReference type="GO" id="GO:0015031">
    <property type="term" value="P:protein transport"/>
    <property type="evidence" value="ECO:0007669"/>
    <property type="project" value="UniProtKB-UniRule"/>
</dbReference>
<comment type="function">
    <text evidence="5">One of the proteins required for the normal export of preproteins out of the cell cytoplasm. It is a molecular chaperone that binds to a subset of precursor proteins, maintaining them in a translocation-competent state. It also specifically binds to its receptor SecA.</text>
</comment>
<dbReference type="Proteomes" id="UP000261875">
    <property type="component" value="Chromosome"/>
</dbReference>
<gene>
    <name evidence="5" type="primary">secB</name>
    <name evidence="6" type="ORF">CCS41_04360</name>
</gene>
<reference evidence="6 7" key="1">
    <citation type="submission" date="2017-05" db="EMBL/GenBank/DDBJ databases">
        <title>Genome sequence of Candidatus Fukatsuia symbiotica and Candidatus Hamiltonella defensa from Acyrthosiphon pisum strain 5D.</title>
        <authorList>
            <person name="Patel V.A."/>
            <person name="Chevignon G."/>
            <person name="Russell J.A."/>
            <person name="Oliver K.M."/>
        </authorList>
    </citation>
    <scope>NUCLEOTIDE SEQUENCE [LARGE SCALE GENOMIC DNA]</scope>
    <source>
        <strain evidence="6 7">5D</strain>
    </source>
</reference>
<dbReference type="KEGG" id="fsm:CCS41_04360"/>
<dbReference type="EMBL" id="CP021659">
    <property type="protein sequence ID" value="AWK13878.1"/>
    <property type="molecule type" value="Genomic_DNA"/>
</dbReference>
<proteinExistence type="inferred from homology"/>
<dbReference type="PANTHER" id="PTHR36918:SF1">
    <property type="entry name" value="PROTEIN-EXPORT PROTEIN SECB"/>
    <property type="match status" value="1"/>
</dbReference>
<dbReference type="OrthoDB" id="9795145at2"/>
<sequence length="193" mass="21711">MSAQGKTDMVFHIQRIYTKDISFEVLHAPQIFQQEWLPTVSIDLDTHYEKLSSSEQVSSSENELFEVMLRITVKATLDEAAKKVDNNTGKQDKNQEEKEEDGKTAFVCEVEQAGIFSIGGTNSDSLELCLRAYCPNILFPYVRECITSLVARGTFPPLYLAPVNFDALYMDFLAQKAESKKAKGQNSESHQDA</sequence>
<organism evidence="6 7">
    <name type="scientific">Candidatus Fukatsuia symbiotica</name>
    <dbReference type="NCBI Taxonomy" id="1878942"/>
    <lineage>
        <taxon>Bacteria</taxon>
        <taxon>Pseudomonadati</taxon>
        <taxon>Pseudomonadota</taxon>
        <taxon>Gammaproteobacteria</taxon>
        <taxon>Enterobacterales</taxon>
        <taxon>Yersiniaceae</taxon>
        <taxon>Candidatus Fukatsuia</taxon>
    </lineage>
</organism>
<evidence type="ECO:0000256" key="1">
    <source>
        <dbReference type="ARBA" id="ARBA00009990"/>
    </source>
</evidence>